<evidence type="ECO:0000313" key="3">
    <source>
        <dbReference type="EMBL" id="CAD7671463.1"/>
    </source>
</evidence>
<keyword evidence="4" id="KW-1185">Reference proteome</keyword>
<organism evidence="3 4">
    <name type="scientific">Nyctereutes procyonoides</name>
    <name type="common">Raccoon dog</name>
    <name type="synonym">Canis procyonoides</name>
    <dbReference type="NCBI Taxonomy" id="34880"/>
    <lineage>
        <taxon>Eukaryota</taxon>
        <taxon>Metazoa</taxon>
        <taxon>Chordata</taxon>
        <taxon>Craniata</taxon>
        <taxon>Vertebrata</taxon>
        <taxon>Euteleostomi</taxon>
        <taxon>Mammalia</taxon>
        <taxon>Eutheria</taxon>
        <taxon>Laurasiatheria</taxon>
        <taxon>Carnivora</taxon>
        <taxon>Caniformia</taxon>
        <taxon>Canidae</taxon>
        <taxon>Nyctereutes</taxon>
    </lineage>
</organism>
<evidence type="ECO:0000256" key="1">
    <source>
        <dbReference type="ARBA" id="ARBA00009952"/>
    </source>
</evidence>
<proteinExistence type="inferred from homology"/>
<dbReference type="PANTHER" id="PTHR21096">
    <property type="entry name" value="PROTEIN FAM136A"/>
    <property type="match status" value="1"/>
</dbReference>
<dbReference type="GO" id="GO:0005737">
    <property type="term" value="C:cytoplasm"/>
    <property type="evidence" value="ECO:0007669"/>
    <property type="project" value="TreeGrafter"/>
</dbReference>
<dbReference type="EMBL" id="CAJHUB010000663">
    <property type="protein sequence ID" value="CAD7671463.1"/>
    <property type="molecule type" value="Genomic_DNA"/>
</dbReference>
<protein>
    <recommendedName>
        <fullName evidence="2">Protein FAM136A</fullName>
    </recommendedName>
</protein>
<dbReference type="InterPro" id="IPR008560">
    <property type="entry name" value="DUF842_euk"/>
</dbReference>
<gene>
    <name evidence="3" type="ORF">NYPRO_LOCUS4258</name>
</gene>
<sequence>MEVALRVATEELQQLWVQEAVDSMMHGLMFWCNASCCENSQGSMKLVLQCTDDRVKDSIDTGSKEFKVKQQLENCVTRCVDDHIHAPQPNHDQDEIESCWEIEVFATGHQG</sequence>
<dbReference type="Proteomes" id="UP000645828">
    <property type="component" value="Unassembled WGS sequence"/>
</dbReference>
<reference evidence="3" key="1">
    <citation type="submission" date="2020-12" db="EMBL/GenBank/DDBJ databases">
        <authorList>
            <consortium name="Molecular Ecology Group"/>
        </authorList>
    </citation>
    <scope>NUCLEOTIDE SEQUENCE</scope>
    <source>
        <strain evidence="3">TBG_1078</strain>
    </source>
</reference>
<name>A0A811Y2W2_NYCPR</name>
<evidence type="ECO:0000256" key="2">
    <source>
        <dbReference type="ARBA" id="ARBA00017657"/>
    </source>
</evidence>
<comment type="similarity">
    <text evidence="1">Belongs to the FAM136 family.</text>
</comment>
<evidence type="ECO:0000313" key="4">
    <source>
        <dbReference type="Proteomes" id="UP000645828"/>
    </source>
</evidence>
<dbReference type="PANTHER" id="PTHR21096:SF0">
    <property type="entry name" value="PROTEIN FAM136A"/>
    <property type="match status" value="1"/>
</dbReference>
<dbReference type="AlphaFoldDB" id="A0A811Y2W2"/>
<comment type="caution">
    <text evidence="3">The sequence shown here is derived from an EMBL/GenBank/DDBJ whole genome shotgun (WGS) entry which is preliminary data.</text>
</comment>
<accession>A0A811Y2W2</accession>